<accession>G0VD49</accession>
<dbReference type="GO" id="GO:0000786">
    <property type="term" value="C:nucleosome"/>
    <property type="evidence" value="ECO:0007669"/>
    <property type="project" value="EnsemblFungi"/>
</dbReference>
<dbReference type="OMA" id="YENVRPP"/>
<dbReference type="Pfam" id="PF11600">
    <property type="entry name" value="CAF1A_acidic"/>
    <property type="match status" value="1"/>
</dbReference>
<feature type="region of interest" description="Disordered" evidence="7">
    <location>
        <begin position="566"/>
        <end position="586"/>
    </location>
</feature>
<dbReference type="GO" id="GO:0006281">
    <property type="term" value="P:DNA repair"/>
    <property type="evidence" value="ECO:0007669"/>
    <property type="project" value="UniProtKB-KW"/>
</dbReference>
<dbReference type="GO" id="GO:0006334">
    <property type="term" value="P:nucleosome assembly"/>
    <property type="evidence" value="ECO:0007669"/>
    <property type="project" value="TreeGrafter"/>
</dbReference>
<feature type="region of interest" description="Disordered" evidence="7">
    <location>
        <begin position="445"/>
        <end position="503"/>
    </location>
</feature>
<dbReference type="GeneID" id="96902992"/>
<gene>
    <name evidence="11" type="primary">NCAS0C04210</name>
    <name evidence="11" type="ordered locus">NCAS_0C04210</name>
</gene>
<organism evidence="11 12">
    <name type="scientific">Naumovozyma castellii</name>
    <name type="common">Yeast</name>
    <name type="synonym">Saccharomyces castellii</name>
    <dbReference type="NCBI Taxonomy" id="27288"/>
    <lineage>
        <taxon>Eukaryota</taxon>
        <taxon>Fungi</taxon>
        <taxon>Dikarya</taxon>
        <taxon>Ascomycota</taxon>
        <taxon>Saccharomycotina</taxon>
        <taxon>Saccharomycetes</taxon>
        <taxon>Saccharomycetales</taxon>
        <taxon>Saccharomycetaceae</taxon>
        <taxon>Naumovozyma</taxon>
    </lineage>
</organism>
<dbReference type="InterPro" id="IPR022043">
    <property type="entry name" value="CAF1A_DD"/>
</dbReference>
<evidence type="ECO:0000313" key="11">
    <source>
        <dbReference type="EMBL" id="CCC69411.1"/>
    </source>
</evidence>
<dbReference type="Pfam" id="PF12253">
    <property type="entry name" value="CAF1A_dimeriz"/>
    <property type="match status" value="1"/>
</dbReference>
<evidence type="ECO:0000256" key="2">
    <source>
        <dbReference type="ARBA" id="ARBA00022705"/>
    </source>
</evidence>
<comment type="subcellular location">
    <subcellularLocation>
        <location evidence="1">Nucleus</location>
    </subcellularLocation>
</comment>
<dbReference type="GO" id="GO:0033186">
    <property type="term" value="C:CAF-1 complex"/>
    <property type="evidence" value="ECO:0007669"/>
    <property type="project" value="EnsemblFungi"/>
</dbReference>
<proteinExistence type="predicted"/>
<dbReference type="GO" id="GO:0006260">
    <property type="term" value="P:DNA replication"/>
    <property type="evidence" value="ECO:0007669"/>
    <property type="project" value="UniProtKB-KW"/>
</dbReference>
<feature type="compositionally biased region" description="Basic and acidic residues" evidence="7">
    <location>
        <begin position="175"/>
        <end position="277"/>
    </location>
</feature>
<dbReference type="GO" id="GO:0005634">
    <property type="term" value="C:nucleus"/>
    <property type="evidence" value="ECO:0007669"/>
    <property type="project" value="UniProtKB-SubCell"/>
</dbReference>
<keyword evidence="4" id="KW-0143">Chaperone</keyword>
<dbReference type="OrthoDB" id="79480at2759"/>
<feature type="region of interest" description="Disordered" evidence="7">
    <location>
        <begin position="25"/>
        <end position="68"/>
    </location>
</feature>
<dbReference type="EMBL" id="HE576754">
    <property type="protein sequence ID" value="CCC69411.1"/>
    <property type="molecule type" value="Genomic_DNA"/>
</dbReference>
<evidence type="ECO:0000259" key="8">
    <source>
        <dbReference type="Pfam" id="PF11600"/>
    </source>
</evidence>
<evidence type="ECO:0000259" key="9">
    <source>
        <dbReference type="Pfam" id="PF12253"/>
    </source>
</evidence>
<dbReference type="GO" id="GO:0000775">
    <property type="term" value="C:chromosome, centromeric region"/>
    <property type="evidence" value="ECO:0007669"/>
    <property type="project" value="EnsemblFungi"/>
</dbReference>
<evidence type="ECO:0000256" key="7">
    <source>
        <dbReference type="SAM" id="MobiDB-lite"/>
    </source>
</evidence>
<dbReference type="InParanoid" id="G0VD49"/>
<keyword evidence="2" id="KW-0235">DNA replication</keyword>
<keyword evidence="5" id="KW-0234">DNA repair</keyword>
<dbReference type="KEGG" id="ncs:NCAS_0C04210"/>
<dbReference type="GO" id="GO:0006335">
    <property type="term" value="P:DNA replication-dependent chromatin assembly"/>
    <property type="evidence" value="ECO:0007669"/>
    <property type="project" value="EnsemblFungi"/>
</dbReference>
<feature type="compositionally biased region" description="Basic and acidic residues" evidence="7">
    <location>
        <begin position="52"/>
        <end position="65"/>
    </location>
</feature>
<evidence type="ECO:0000256" key="3">
    <source>
        <dbReference type="ARBA" id="ARBA00022763"/>
    </source>
</evidence>
<dbReference type="InterPro" id="IPR048800">
    <property type="entry name" value="Cac1-like_C"/>
</dbReference>
<dbReference type="AlphaFoldDB" id="G0VD49"/>
<dbReference type="RefSeq" id="XP_003675775.1">
    <property type="nucleotide sequence ID" value="XM_003675727.1"/>
</dbReference>
<feature type="compositionally biased region" description="Polar residues" evidence="7">
    <location>
        <begin position="137"/>
        <end position="147"/>
    </location>
</feature>
<dbReference type="STRING" id="1064592.G0VD49"/>
<keyword evidence="12" id="KW-1185">Reference proteome</keyword>
<dbReference type="Proteomes" id="UP000001640">
    <property type="component" value="Chromosome 3"/>
</dbReference>
<keyword evidence="3" id="KW-0227">DNA damage</keyword>
<feature type="compositionally biased region" description="Polar residues" evidence="7">
    <location>
        <begin position="25"/>
        <end position="35"/>
    </location>
</feature>
<dbReference type="GO" id="GO:0042393">
    <property type="term" value="F:histone binding"/>
    <property type="evidence" value="ECO:0007669"/>
    <property type="project" value="EnsemblFungi"/>
</dbReference>
<sequence>MSTSPTKTPERKGILSFFQNVTTIDSRKNSPSSVTKAKKEKVINLDSDENEDITKKSGQEPKVLSESDAIAETTAITNIEESGELDEPPIINEVQATRIGKVSTPSMSEESETTNANKTVIPSTSEEADPVKADKIATSSVSEAIDQQNEKQEDSSSVEEDLSIGISATTSDTTTGKESKLTKKELAAQKREQQKKEKELKKQERERQREEERRKKEEKLKEEKRKREELRKQKEEEKLKREAAKLEAKRQRELERRQREEEKQKREEEKKIKAEAKERAQSRIGNFFRKVNDSNNKLSEKSDYEKHFLPFYARGGVEVCKSHILPLPLLEERKSKIDGFFTETLRSSEDIHEWLQARRSTRGYKIKYTAVDVLQKITAKEKTDEELQTLLSLVPQKYIKFYENVRPPFIGTYSKNVMLPKDDPFSKEGTGYNYEYDSDMEWVNEEEEDGDGGGIDNLESGEEDDDDDDDDDEDEASEGEFDGFLDSEENGHNLPNGKRKFVGPLIPTVNLRNNMEDMDTDVKNYFELTAVAYLIEELPFPVDPYKEYSGARLEEADNKRTITDMQGTATEQHTPNQSPDKKKPKSLITEPKDLLKLFDEIQDCTFSLNTMTEIVQKTLPNYNKQTIKNTVKEYAVRSTGKGETPRKWDVKETSCWSELRAKTNT</sequence>
<evidence type="ECO:0000256" key="5">
    <source>
        <dbReference type="ARBA" id="ARBA00023204"/>
    </source>
</evidence>
<evidence type="ECO:0000256" key="6">
    <source>
        <dbReference type="ARBA" id="ARBA00023242"/>
    </source>
</evidence>
<dbReference type="Pfam" id="PF21796">
    <property type="entry name" value="Cac1_C"/>
    <property type="match status" value="1"/>
</dbReference>
<feature type="region of interest" description="Disordered" evidence="7">
    <location>
        <begin position="97"/>
        <end position="277"/>
    </location>
</feature>
<evidence type="ECO:0008006" key="13">
    <source>
        <dbReference type="Google" id="ProtNLM"/>
    </source>
</evidence>
<dbReference type="eggNOG" id="KOG4363">
    <property type="taxonomic scope" value="Eukaryota"/>
</dbReference>
<evidence type="ECO:0000259" key="10">
    <source>
        <dbReference type="Pfam" id="PF21796"/>
    </source>
</evidence>
<dbReference type="HOGENOM" id="CLU_028547_0_0_1"/>
<feature type="domain" description="Chromatin assembly factor 1 p150 subunit acidic region" evidence="8">
    <location>
        <begin position="182"/>
        <end position="314"/>
    </location>
</feature>
<reference evidence="11 12" key="1">
    <citation type="journal article" date="2011" name="Proc. Natl. Acad. Sci. U.S.A.">
        <title>Evolutionary erosion of yeast sex chromosomes by mating-type switching accidents.</title>
        <authorList>
            <person name="Gordon J.L."/>
            <person name="Armisen D."/>
            <person name="Proux-Wera E."/>
            <person name="Oheigeartaigh S.S."/>
            <person name="Byrne K.P."/>
            <person name="Wolfe K.H."/>
        </authorList>
    </citation>
    <scope>NUCLEOTIDE SEQUENCE [LARGE SCALE GENOMIC DNA]</scope>
    <source>
        <strain evidence="12">ATCC 76901 / BCRC 22586 / CBS 4309 / NBRC 1992 / NRRL Y-12630</strain>
    </source>
</reference>
<feature type="compositionally biased region" description="Polar residues" evidence="7">
    <location>
        <begin position="566"/>
        <end position="578"/>
    </location>
</feature>
<feature type="domain" description="Chromatin assembly factor 1 subunit A dimerization" evidence="9">
    <location>
        <begin position="397"/>
        <end position="474"/>
    </location>
</feature>
<dbReference type="FunCoup" id="G0VD49">
    <property type="interactions" value="172"/>
</dbReference>
<name>G0VD49_NAUCA</name>
<dbReference type="PANTHER" id="PTHR15272:SF0">
    <property type="entry name" value="CHROMATIN ASSEMBLY FACTOR 1 SUBUNIT A"/>
    <property type="match status" value="1"/>
</dbReference>
<evidence type="ECO:0000256" key="1">
    <source>
        <dbReference type="ARBA" id="ARBA00004123"/>
    </source>
</evidence>
<evidence type="ECO:0000256" key="4">
    <source>
        <dbReference type="ARBA" id="ARBA00023186"/>
    </source>
</evidence>
<feature type="compositionally biased region" description="Polar residues" evidence="7">
    <location>
        <begin position="115"/>
        <end position="125"/>
    </location>
</feature>
<feature type="compositionally biased region" description="Acidic residues" evidence="7">
    <location>
        <begin position="459"/>
        <end position="488"/>
    </location>
</feature>
<dbReference type="InterPro" id="IPR021644">
    <property type="entry name" value="CAF-1_p150_acidic"/>
</dbReference>
<feature type="domain" description="Chromatin assembly factor 1 subunit Cac1-like C-terminal" evidence="10">
    <location>
        <begin position="594"/>
        <end position="650"/>
    </location>
</feature>
<reference key="2">
    <citation type="submission" date="2011-08" db="EMBL/GenBank/DDBJ databases">
        <title>Genome sequence of Naumovozyma castellii.</title>
        <authorList>
            <person name="Gordon J.L."/>
            <person name="Armisen D."/>
            <person name="Proux-Wera E."/>
            <person name="OhEigeartaigh S.S."/>
            <person name="Byrne K.P."/>
            <person name="Wolfe K.H."/>
        </authorList>
    </citation>
    <scope>NUCLEOTIDE SEQUENCE</scope>
    <source>
        <strain>Type strain:CBS 4309</strain>
    </source>
</reference>
<protein>
    <recommendedName>
        <fullName evidence="13">Chromatin assembly factor 1 subunit p90</fullName>
    </recommendedName>
</protein>
<keyword evidence="6" id="KW-0539">Nucleus</keyword>
<dbReference type="PANTHER" id="PTHR15272">
    <property type="entry name" value="CHROMATIN ASSEMBLY FACTOR 1 SUBUNIT A CAF-1 SUBUNIT A"/>
    <property type="match status" value="1"/>
</dbReference>
<evidence type="ECO:0000313" key="12">
    <source>
        <dbReference type="Proteomes" id="UP000001640"/>
    </source>
</evidence>